<dbReference type="HAMAP" id="MF_00024">
    <property type="entry name" value="CobD_CbiB"/>
    <property type="match status" value="1"/>
</dbReference>
<dbReference type="PANTHER" id="PTHR34308:SF1">
    <property type="entry name" value="COBALAMIN BIOSYNTHESIS PROTEIN CBIB"/>
    <property type="match status" value="1"/>
</dbReference>
<keyword evidence="11" id="KW-1185">Reference proteome</keyword>
<dbReference type="NCBIfam" id="TIGR00380">
    <property type="entry name" value="cobal_cbiB"/>
    <property type="match status" value="1"/>
</dbReference>
<evidence type="ECO:0000256" key="9">
    <source>
        <dbReference type="HAMAP-Rule" id="MF_00024"/>
    </source>
</evidence>
<feature type="transmembrane region" description="Helical" evidence="9">
    <location>
        <begin position="86"/>
        <end position="108"/>
    </location>
</feature>
<evidence type="ECO:0000313" key="10">
    <source>
        <dbReference type="EMBL" id="SFV26535.1"/>
    </source>
</evidence>
<keyword evidence="4 9" id="KW-1003">Cell membrane</keyword>
<keyword evidence="7 9" id="KW-1133">Transmembrane helix</keyword>
<dbReference type="GO" id="GO:0048472">
    <property type="term" value="F:threonine-phosphate decarboxylase activity"/>
    <property type="evidence" value="ECO:0007669"/>
    <property type="project" value="InterPro"/>
</dbReference>
<dbReference type="Proteomes" id="UP000199423">
    <property type="component" value="Unassembled WGS sequence"/>
</dbReference>
<keyword evidence="6 9" id="KW-0812">Transmembrane</keyword>
<evidence type="ECO:0000256" key="2">
    <source>
        <dbReference type="ARBA" id="ARBA00004953"/>
    </source>
</evidence>
<evidence type="ECO:0000256" key="8">
    <source>
        <dbReference type="ARBA" id="ARBA00023136"/>
    </source>
</evidence>
<dbReference type="GO" id="GO:0005886">
    <property type="term" value="C:plasma membrane"/>
    <property type="evidence" value="ECO:0007669"/>
    <property type="project" value="UniProtKB-SubCell"/>
</dbReference>
<dbReference type="AlphaFoldDB" id="A0A1I7MVX1"/>
<evidence type="ECO:0000256" key="6">
    <source>
        <dbReference type="ARBA" id="ARBA00022692"/>
    </source>
</evidence>
<feature type="transmembrane region" description="Helical" evidence="9">
    <location>
        <begin position="299"/>
        <end position="322"/>
    </location>
</feature>
<comment type="caution">
    <text evidence="9">Lacks conserved residue(s) required for the propagation of feature annotation.</text>
</comment>
<dbReference type="OrthoDB" id="9811967at2"/>
<proteinExistence type="inferred from homology"/>
<comment type="similarity">
    <text evidence="3 9">Belongs to the CobD/CbiB family.</text>
</comment>
<evidence type="ECO:0000256" key="3">
    <source>
        <dbReference type="ARBA" id="ARBA00006263"/>
    </source>
</evidence>
<dbReference type="EMBL" id="FPCH01000001">
    <property type="protein sequence ID" value="SFV26535.1"/>
    <property type="molecule type" value="Genomic_DNA"/>
</dbReference>
<sequence>MSEAQTLLIVAGALALEALFGYPNWLYERIGHPVSWIGSLISALDHRLNKESESAEARRLAGVLALSIIVVTAGAVAWVIERASAYSAIGEILIAVLASTLIASRSLYNHVAAVARALANDGLKGGRLAVGRIVGRNPETLDEHGVARAAIESLAENASDGVVAPVFWFAFFGLPGLAVYKAINTADSMIGHRTPRHEAFGWAAARLDDLVNLPASRLTGLLFAAAALFIRGASPAAALEAMSRDASKHRSPNAGWAESAMAGALGFKLNGPKVYGNVRVEDAYMGNGRRDLAAEDIYAALRLAMIAWAIMIAILLLFAAILRG</sequence>
<comment type="subcellular location">
    <subcellularLocation>
        <location evidence="1 9">Cell membrane</location>
        <topology evidence="1 9">Multi-pass membrane protein</topology>
    </subcellularLocation>
</comment>
<keyword evidence="5 9" id="KW-0169">Cobalamin biosynthesis</keyword>
<reference evidence="11" key="1">
    <citation type="submission" date="2016-10" db="EMBL/GenBank/DDBJ databases">
        <authorList>
            <person name="Varghese N."/>
            <person name="Submissions S."/>
        </authorList>
    </citation>
    <scope>NUCLEOTIDE SEQUENCE [LARGE SCALE GENOMIC DNA]</scope>
    <source>
        <strain evidence="11">DSM 1565</strain>
    </source>
</reference>
<comment type="function">
    <text evidence="9">Converts cobyric acid to cobinamide by the addition of aminopropanol on the F carboxylic group.</text>
</comment>
<feature type="transmembrane region" description="Helical" evidence="9">
    <location>
        <begin position="162"/>
        <end position="183"/>
    </location>
</feature>
<name>A0A1I7MVX1_9HYPH</name>
<feature type="transmembrane region" description="Helical" evidence="9">
    <location>
        <begin position="60"/>
        <end position="80"/>
    </location>
</feature>
<comment type="pathway">
    <text evidence="2 9">Cofactor biosynthesis; adenosylcobalamin biosynthesis.</text>
</comment>
<evidence type="ECO:0000256" key="7">
    <source>
        <dbReference type="ARBA" id="ARBA00022989"/>
    </source>
</evidence>
<accession>A0A1I7MVX1</accession>
<organism evidence="10 11">
    <name type="scientific">Hyphomicrobium facile</name>
    <dbReference type="NCBI Taxonomy" id="51670"/>
    <lineage>
        <taxon>Bacteria</taxon>
        <taxon>Pseudomonadati</taxon>
        <taxon>Pseudomonadota</taxon>
        <taxon>Alphaproteobacteria</taxon>
        <taxon>Hyphomicrobiales</taxon>
        <taxon>Hyphomicrobiaceae</taxon>
        <taxon>Hyphomicrobium</taxon>
    </lineage>
</organism>
<dbReference type="STRING" id="51670.SAMN04488557_0509"/>
<dbReference type="GO" id="GO:0009236">
    <property type="term" value="P:cobalamin biosynthetic process"/>
    <property type="evidence" value="ECO:0007669"/>
    <property type="project" value="UniProtKB-UniRule"/>
</dbReference>
<gene>
    <name evidence="9" type="primary">cobD</name>
    <name evidence="10" type="ORF">SAMN04488557_0509</name>
</gene>
<dbReference type="Pfam" id="PF03186">
    <property type="entry name" value="CobD_Cbib"/>
    <property type="match status" value="1"/>
</dbReference>
<dbReference type="UniPathway" id="UPA00148"/>
<evidence type="ECO:0000256" key="4">
    <source>
        <dbReference type="ARBA" id="ARBA00022475"/>
    </source>
</evidence>
<protein>
    <recommendedName>
        <fullName evidence="9">Cobalamin biosynthesis protein CobD</fullName>
    </recommendedName>
</protein>
<dbReference type="RefSeq" id="WP_092863771.1">
    <property type="nucleotide sequence ID" value="NZ_FPCH01000001.1"/>
</dbReference>
<dbReference type="InterPro" id="IPR004485">
    <property type="entry name" value="Cobalamin_biosynth_CobD/CbiB"/>
</dbReference>
<dbReference type="PANTHER" id="PTHR34308">
    <property type="entry name" value="COBALAMIN BIOSYNTHESIS PROTEIN CBIB"/>
    <property type="match status" value="1"/>
</dbReference>
<evidence type="ECO:0000256" key="1">
    <source>
        <dbReference type="ARBA" id="ARBA00004651"/>
    </source>
</evidence>
<evidence type="ECO:0000313" key="11">
    <source>
        <dbReference type="Proteomes" id="UP000199423"/>
    </source>
</evidence>
<keyword evidence="8 9" id="KW-0472">Membrane</keyword>
<evidence type="ECO:0000256" key="5">
    <source>
        <dbReference type="ARBA" id="ARBA00022573"/>
    </source>
</evidence>
<dbReference type="GO" id="GO:0015420">
    <property type="term" value="F:ABC-type vitamin B12 transporter activity"/>
    <property type="evidence" value="ECO:0007669"/>
    <property type="project" value="UniProtKB-UniRule"/>
</dbReference>